<dbReference type="Proteomes" id="UP000182466">
    <property type="component" value="Unassembled WGS sequence"/>
</dbReference>
<dbReference type="STRING" id="999627.SAMN05216236_14510"/>
<dbReference type="OrthoDB" id="7688940at2"/>
<gene>
    <name evidence="2" type="ORF">SAMN05216236_14510</name>
</gene>
<dbReference type="InterPro" id="IPR025738">
    <property type="entry name" value="BatD"/>
</dbReference>
<name>A0A1I7E5D2_9RHOB</name>
<dbReference type="AlphaFoldDB" id="A0A1I7E5D2"/>
<dbReference type="PANTHER" id="PTHR40940:SF2">
    <property type="entry name" value="BATD"/>
    <property type="match status" value="1"/>
</dbReference>
<evidence type="ECO:0000313" key="2">
    <source>
        <dbReference type="EMBL" id="SFU19157.1"/>
    </source>
</evidence>
<organism evidence="2 3">
    <name type="scientific">Sedimentitalea nanhaiensis</name>
    <dbReference type="NCBI Taxonomy" id="999627"/>
    <lineage>
        <taxon>Bacteria</taxon>
        <taxon>Pseudomonadati</taxon>
        <taxon>Pseudomonadota</taxon>
        <taxon>Alphaproteobacteria</taxon>
        <taxon>Rhodobacterales</taxon>
        <taxon>Paracoccaceae</taxon>
        <taxon>Sedimentitalea</taxon>
    </lineage>
</organism>
<dbReference type="RefSeq" id="WP_027263855.1">
    <property type="nucleotide sequence ID" value="NZ_FPAW01000045.1"/>
</dbReference>
<feature type="signal peptide" evidence="1">
    <location>
        <begin position="1"/>
        <end position="17"/>
    </location>
</feature>
<keyword evidence="1" id="KW-0732">Signal</keyword>
<sequence length="396" mass="44053">MRWFLAVLLIWPLHALAQSDTVLPGQLQLSVSVQAPQAQRYEREMVLITIRGVYRRHITLERLQQPDFEGFSWTQLGQDTWTDTRINGEKVKVMERRMAIYPDRPGRLTIGPFVHHLTLTDEGDDWFDYPVQSKPVTISVDPAPAQGADGWWFPTARLKVADHWSNTPDQLAPGEGVLRMIRVTALGVTPEMIPPMPDLRSPSAMIFPHPDKRLIELTPNGPVTHAFWRWTIRPTNGTSTIVEPFTLSYFDTALREQRTVAISAQRVAYGADGVPDPTARTGPPPPPATLPGWPVAALAMAVFGLGSAVAVKGWRPVGIRALHRFSVLDPAVRQLRQAARSGRLETVRRSAAALLRRDGPSAKRVQMLADLDRAIYAPNAPKPNLTAFARSFMRAG</sequence>
<evidence type="ECO:0000313" key="3">
    <source>
        <dbReference type="Proteomes" id="UP000182466"/>
    </source>
</evidence>
<evidence type="ECO:0000256" key="1">
    <source>
        <dbReference type="SAM" id="SignalP"/>
    </source>
</evidence>
<proteinExistence type="predicted"/>
<dbReference type="eggNOG" id="ENOG502Z94R">
    <property type="taxonomic scope" value="Bacteria"/>
</dbReference>
<accession>A0A1I7E5D2</accession>
<dbReference type="PANTHER" id="PTHR40940">
    <property type="entry name" value="PROTEIN BATD-RELATED"/>
    <property type="match status" value="1"/>
</dbReference>
<protein>
    <submittedName>
        <fullName evidence="2">Oxygen tolerance</fullName>
    </submittedName>
</protein>
<dbReference type="EMBL" id="FPAW01000045">
    <property type="protein sequence ID" value="SFU19157.1"/>
    <property type="molecule type" value="Genomic_DNA"/>
</dbReference>
<keyword evidence="3" id="KW-1185">Reference proteome</keyword>
<reference evidence="2 3" key="1">
    <citation type="submission" date="2016-10" db="EMBL/GenBank/DDBJ databases">
        <authorList>
            <person name="de Groot N.N."/>
        </authorList>
    </citation>
    <scope>NUCLEOTIDE SEQUENCE [LARGE SCALE GENOMIC DNA]</scope>
    <source>
        <strain evidence="2 3">CGMCC 1.10959</strain>
    </source>
</reference>
<feature type="chain" id="PRO_5010304298" evidence="1">
    <location>
        <begin position="18"/>
        <end position="396"/>
    </location>
</feature>